<keyword evidence="11" id="KW-1185">Reference proteome</keyword>
<dbReference type="GO" id="GO:0046656">
    <property type="term" value="P:folic acid biosynthetic process"/>
    <property type="evidence" value="ECO:0007669"/>
    <property type="project" value="UniProtKB-KW"/>
</dbReference>
<dbReference type="GO" id="GO:0016301">
    <property type="term" value="F:kinase activity"/>
    <property type="evidence" value="ECO:0007669"/>
    <property type="project" value="UniProtKB-KW"/>
</dbReference>
<comment type="caution">
    <text evidence="10">The sequence shown here is derived from an EMBL/GenBank/DDBJ whole genome shotgun (WGS) entry which is preliminary data.</text>
</comment>
<dbReference type="NCBIfam" id="TIGR01498">
    <property type="entry name" value="folK"/>
    <property type="match status" value="1"/>
</dbReference>
<keyword evidence="4" id="KW-0808">Transferase</keyword>
<dbReference type="PROSITE" id="PS00794">
    <property type="entry name" value="HPPK"/>
    <property type="match status" value="1"/>
</dbReference>
<reference evidence="10 11" key="1">
    <citation type="submission" date="2016-09" db="EMBL/GenBank/DDBJ databases">
        <authorList>
            <person name="Capua I."/>
            <person name="De Benedictis P."/>
            <person name="Joannis T."/>
            <person name="Lombin L.H."/>
            <person name="Cattoli G."/>
        </authorList>
    </citation>
    <scope>NUCLEOTIDE SEQUENCE [LARGE SCALE GENOMIC DNA]</scope>
    <source>
        <strain evidence="10 11">LMG 25899</strain>
    </source>
</reference>
<dbReference type="AlphaFoldDB" id="A0A1E5KYT8"/>
<evidence type="ECO:0000256" key="2">
    <source>
        <dbReference type="ARBA" id="ARBA00005051"/>
    </source>
</evidence>
<dbReference type="Gene3D" id="3.30.70.560">
    <property type="entry name" value="7,8-Dihydro-6-hydroxymethylpterin-pyrophosphokinase HPPK"/>
    <property type="match status" value="1"/>
</dbReference>
<dbReference type="Proteomes" id="UP000095256">
    <property type="component" value="Unassembled WGS sequence"/>
</dbReference>
<dbReference type="GO" id="GO:0005524">
    <property type="term" value="F:ATP binding"/>
    <property type="evidence" value="ECO:0007669"/>
    <property type="project" value="UniProtKB-KW"/>
</dbReference>
<name>A0A1E5KYT8_9ENTE</name>
<dbReference type="STRING" id="762845.BCR26_01915"/>
<sequence>MTVGYLALGSNLGDRLENLKAAVAFLNQESRMVVTKKSLIYETKPYGDVPQDNYLNAVIQIDTDYAPQELLVVTQTVEKKLKRERLIRWGPRTIDIDILLLGQQIVTEPDLVIPHQEIAKRSFVLIPLKDVYVGKTLFSQSLEKLIDQTGNKNEVWISGESW</sequence>
<evidence type="ECO:0000256" key="6">
    <source>
        <dbReference type="ARBA" id="ARBA00022777"/>
    </source>
</evidence>
<dbReference type="SUPFAM" id="SSF55083">
    <property type="entry name" value="6-hydroxymethyl-7,8-dihydropterin pyrophosphokinase, HPPK"/>
    <property type="match status" value="1"/>
</dbReference>
<keyword evidence="8" id="KW-0289">Folate biosynthesis</keyword>
<evidence type="ECO:0000256" key="4">
    <source>
        <dbReference type="ARBA" id="ARBA00022679"/>
    </source>
</evidence>
<evidence type="ECO:0000256" key="5">
    <source>
        <dbReference type="ARBA" id="ARBA00022741"/>
    </source>
</evidence>
<evidence type="ECO:0000313" key="11">
    <source>
        <dbReference type="Proteomes" id="UP000095256"/>
    </source>
</evidence>
<evidence type="ECO:0000256" key="8">
    <source>
        <dbReference type="ARBA" id="ARBA00022909"/>
    </source>
</evidence>
<evidence type="ECO:0000256" key="3">
    <source>
        <dbReference type="ARBA" id="ARBA00013253"/>
    </source>
</evidence>
<dbReference type="RefSeq" id="WP_069698006.1">
    <property type="nucleotide sequence ID" value="NZ_JAGGMA010000002.1"/>
</dbReference>
<evidence type="ECO:0000256" key="1">
    <source>
        <dbReference type="ARBA" id="ARBA00000198"/>
    </source>
</evidence>
<dbReference type="InterPro" id="IPR035907">
    <property type="entry name" value="Hppk_sf"/>
</dbReference>
<keyword evidence="6 10" id="KW-0418">Kinase</keyword>
<accession>A0A1E5KYT8</accession>
<evidence type="ECO:0000259" key="9">
    <source>
        <dbReference type="PROSITE" id="PS00794"/>
    </source>
</evidence>
<dbReference type="OrthoDB" id="9808041at2"/>
<dbReference type="PANTHER" id="PTHR43071">
    <property type="entry name" value="2-AMINO-4-HYDROXY-6-HYDROXYMETHYLDIHYDROPTERIDINE PYROPHOSPHOKINASE"/>
    <property type="match status" value="1"/>
</dbReference>
<organism evidence="10 11">
    <name type="scientific">Enterococcus rivorum</name>
    <dbReference type="NCBI Taxonomy" id="762845"/>
    <lineage>
        <taxon>Bacteria</taxon>
        <taxon>Bacillati</taxon>
        <taxon>Bacillota</taxon>
        <taxon>Bacilli</taxon>
        <taxon>Lactobacillales</taxon>
        <taxon>Enterococcaceae</taxon>
        <taxon>Enterococcus</taxon>
    </lineage>
</organism>
<proteinExistence type="predicted"/>
<dbReference type="EC" id="2.7.6.3" evidence="3"/>
<dbReference type="EMBL" id="MIEK01000012">
    <property type="protein sequence ID" value="OEH83051.1"/>
    <property type="molecule type" value="Genomic_DNA"/>
</dbReference>
<evidence type="ECO:0000256" key="7">
    <source>
        <dbReference type="ARBA" id="ARBA00022840"/>
    </source>
</evidence>
<gene>
    <name evidence="10" type="ORF">BCR26_01915</name>
</gene>
<keyword evidence="5" id="KW-0547">Nucleotide-binding</keyword>
<comment type="catalytic activity">
    <reaction evidence="1">
        <text>6-hydroxymethyl-7,8-dihydropterin + ATP = (7,8-dihydropterin-6-yl)methyl diphosphate + AMP + H(+)</text>
        <dbReference type="Rhea" id="RHEA:11412"/>
        <dbReference type="ChEBI" id="CHEBI:15378"/>
        <dbReference type="ChEBI" id="CHEBI:30616"/>
        <dbReference type="ChEBI" id="CHEBI:44841"/>
        <dbReference type="ChEBI" id="CHEBI:72950"/>
        <dbReference type="ChEBI" id="CHEBI:456215"/>
        <dbReference type="EC" id="2.7.6.3"/>
    </reaction>
</comment>
<dbReference type="GO" id="GO:0003848">
    <property type="term" value="F:2-amino-4-hydroxy-6-hydroxymethyldihydropteridine diphosphokinase activity"/>
    <property type="evidence" value="ECO:0007669"/>
    <property type="project" value="UniProtKB-EC"/>
</dbReference>
<dbReference type="GO" id="GO:0046654">
    <property type="term" value="P:tetrahydrofolate biosynthetic process"/>
    <property type="evidence" value="ECO:0007669"/>
    <property type="project" value="UniProtKB-UniPathway"/>
</dbReference>
<evidence type="ECO:0000313" key="10">
    <source>
        <dbReference type="EMBL" id="OEH83051.1"/>
    </source>
</evidence>
<dbReference type="UniPathway" id="UPA00077">
    <property type="reaction ID" value="UER00155"/>
</dbReference>
<dbReference type="CDD" id="cd00483">
    <property type="entry name" value="HPPK"/>
    <property type="match status" value="1"/>
</dbReference>
<comment type="pathway">
    <text evidence="2">Cofactor biosynthesis; tetrahydrofolate biosynthesis; 2-amino-4-hydroxy-6-hydroxymethyl-7,8-dihydropteridine diphosphate from 7,8-dihydroneopterin triphosphate: step 4/4.</text>
</comment>
<dbReference type="PANTHER" id="PTHR43071:SF1">
    <property type="entry name" value="2-AMINO-4-HYDROXY-6-HYDROXYMETHYLDIHYDROPTERIDINE PYROPHOSPHOKINASE"/>
    <property type="match status" value="1"/>
</dbReference>
<feature type="domain" description="7,8-dihydro-6-hydroxymethylpterin-pyrophosphokinase" evidence="9">
    <location>
        <begin position="88"/>
        <end position="99"/>
    </location>
</feature>
<protein>
    <recommendedName>
        <fullName evidence="3">2-amino-4-hydroxy-6-hydroxymethyldihydropteridine diphosphokinase</fullName>
        <ecNumber evidence="3">2.7.6.3</ecNumber>
    </recommendedName>
</protein>
<dbReference type="InterPro" id="IPR000550">
    <property type="entry name" value="Hppk"/>
</dbReference>
<keyword evidence="7" id="KW-0067">ATP-binding</keyword>
<dbReference type="Pfam" id="PF01288">
    <property type="entry name" value="HPPK"/>
    <property type="match status" value="1"/>
</dbReference>